<comment type="similarity">
    <text evidence="2">Belongs to the peptidase M1 family.</text>
</comment>
<dbReference type="PANTHER" id="PTHR11533">
    <property type="entry name" value="PROTEASE M1 ZINC METALLOPROTEASE"/>
    <property type="match status" value="1"/>
</dbReference>
<comment type="cofactor">
    <cofactor evidence="1">
        <name>Zn(2+)</name>
        <dbReference type="ChEBI" id="CHEBI:29105"/>
    </cofactor>
</comment>
<evidence type="ECO:0000256" key="6">
    <source>
        <dbReference type="ARBA" id="ARBA00022833"/>
    </source>
</evidence>
<dbReference type="SUPFAM" id="SSF55486">
    <property type="entry name" value="Metalloproteases ('zincins'), catalytic domain"/>
    <property type="match status" value="1"/>
</dbReference>
<dbReference type="GO" id="GO:0005737">
    <property type="term" value="C:cytoplasm"/>
    <property type="evidence" value="ECO:0007669"/>
    <property type="project" value="TreeGrafter"/>
</dbReference>
<evidence type="ECO:0000256" key="5">
    <source>
        <dbReference type="ARBA" id="ARBA00022801"/>
    </source>
</evidence>
<evidence type="ECO:0000256" key="7">
    <source>
        <dbReference type="ARBA" id="ARBA00023049"/>
    </source>
</evidence>
<sequence>MDLSSISISISYSIERFQHQTCSFASTENLHSTKVKEMASETICHEISHQWFGDTVTETWWDDLFLSEGFATLFETVSQKMALPEQVDYLEGKFLVNTMQAALTADTNITYSHPLYDIDDITYKKGGSILRMIETVLGKSVFQSALQSYIRTYQFSSADHEMLFEKFTEVLLRQLTL</sequence>
<keyword evidence="6" id="KW-0862">Zinc</keyword>
<evidence type="ECO:0000256" key="2">
    <source>
        <dbReference type="ARBA" id="ARBA00010136"/>
    </source>
</evidence>
<evidence type="ECO:0000313" key="10">
    <source>
        <dbReference type="WBParaSite" id="ALUE_0000044301-mRNA-1"/>
    </source>
</evidence>
<accession>A0A0M3HFZ8</accession>
<keyword evidence="3" id="KW-0645">Protease</keyword>
<dbReference type="InterPro" id="IPR014782">
    <property type="entry name" value="Peptidase_M1_dom"/>
</dbReference>
<keyword evidence="7" id="KW-0482">Metalloprotease</keyword>
<evidence type="ECO:0000256" key="1">
    <source>
        <dbReference type="ARBA" id="ARBA00001947"/>
    </source>
</evidence>
<organism evidence="9 10">
    <name type="scientific">Ascaris lumbricoides</name>
    <name type="common">Giant roundworm</name>
    <dbReference type="NCBI Taxonomy" id="6252"/>
    <lineage>
        <taxon>Eukaryota</taxon>
        <taxon>Metazoa</taxon>
        <taxon>Ecdysozoa</taxon>
        <taxon>Nematoda</taxon>
        <taxon>Chromadorea</taxon>
        <taxon>Rhabditida</taxon>
        <taxon>Spirurina</taxon>
        <taxon>Ascaridomorpha</taxon>
        <taxon>Ascaridoidea</taxon>
        <taxon>Ascarididae</taxon>
        <taxon>Ascaris</taxon>
    </lineage>
</organism>
<protein>
    <submittedName>
        <fullName evidence="10">Peptidase_M1 domain-containing protein</fullName>
    </submittedName>
</protein>
<proteinExistence type="inferred from homology"/>
<dbReference type="GO" id="GO:0016020">
    <property type="term" value="C:membrane"/>
    <property type="evidence" value="ECO:0007669"/>
    <property type="project" value="TreeGrafter"/>
</dbReference>
<dbReference type="Proteomes" id="UP000036681">
    <property type="component" value="Unplaced"/>
</dbReference>
<dbReference type="GO" id="GO:0042277">
    <property type="term" value="F:peptide binding"/>
    <property type="evidence" value="ECO:0007669"/>
    <property type="project" value="TreeGrafter"/>
</dbReference>
<reference evidence="10" key="1">
    <citation type="submission" date="2017-02" db="UniProtKB">
        <authorList>
            <consortium name="WormBaseParasite"/>
        </authorList>
    </citation>
    <scope>IDENTIFICATION</scope>
</reference>
<dbReference type="InterPro" id="IPR027268">
    <property type="entry name" value="Peptidase_M4/M1_CTD_sf"/>
</dbReference>
<dbReference type="Pfam" id="PF01433">
    <property type="entry name" value="Peptidase_M1"/>
    <property type="match status" value="1"/>
</dbReference>
<dbReference type="AlphaFoldDB" id="A0A0M3HFZ8"/>
<evidence type="ECO:0000259" key="8">
    <source>
        <dbReference type="Pfam" id="PF01433"/>
    </source>
</evidence>
<keyword evidence="4" id="KW-0479">Metal-binding</keyword>
<keyword evidence="5" id="KW-0378">Hydrolase</keyword>
<evidence type="ECO:0000256" key="3">
    <source>
        <dbReference type="ARBA" id="ARBA00022670"/>
    </source>
</evidence>
<dbReference type="GO" id="GO:0006508">
    <property type="term" value="P:proteolysis"/>
    <property type="evidence" value="ECO:0007669"/>
    <property type="project" value="UniProtKB-KW"/>
</dbReference>
<name>A0A0M3HFZ8_ASCLU</name>
<dbReference type="InterPro" id="IPR001930">
    <property type="entry name" value="Peptidase_M1"/>
</dbReference>
<evidence type="ECO:0000313" key="9">
    <source>
        <dbReference type="Proteomes" id="UP000036681"/>
    </source>
</evidence>
<dbReference type="GO" id="GO:0043171">
    <property type="term" value="P:peptide catabolic process"/>
    <property type="evidence" value="ECO:0007669"/>
    <property type="project" value="TreeGrafter"/>
</dbReference>
<feature type="domain" description="Peptidase M1 membrane alanine aminopeptidase" evidence="8">
    <location>
        <begin position="24"/>
        <end position="170"/>
    </location>
</feature>
<dbReference type="WBParaSite" id="ALUE_0000044301-mRNA-1">
    <property type="protein sequence ID" value="ALUE_0000044301-mRNA-1"/>
    <property type="gene ID" value="ALUE_0000044301"/>
</dbReference>
<dbReference type="GO" id="GO:0005615">
    <property type="term" value="C:extracellular space"/>
    <property type="evidence" value="ECO:0007669"/>
    <property type="project" value="TreeGrafter"/>
</dbReference>
<dbReference type="Gene3D" id="1.10.390.10">
    <property type="entry name" value="Neutral Protease Domain 2"/>
    <property type="match status" value="1"/>
</dbReference>
<dbReference type="PRINTS" id="PR00756">
    <property type="entry name" value="ALADIPTASE"/>
</dbReference>
<dbReference type="GO" id="GO:0070006">
    <property type="term" value="F:metalloaminopeptidase activity"/>
    <property type="evidence" value="ECO:0007669"/>
    <property type="project" value="TreeGrafter"/>
</dbReference>
<dbReference type="GO" id="GO:0008270">
    <property type="term" value="F:zinc ion binding"/>
    <property type="evidence" value="ECO:0007669"/>
    <property type="project" value="InterPro"/>
</dbReference>
<evidence type="ECO:0000256" key="4">
    <source>
        <dbReference type="ARBA" id="ARBA00022723"/>
    </source>
</evidence>
<dbReference type="PANTHER" id="PTHR11533:SF293">
    <property type="entry name" value="AMINOPEPTIDASE-2-RELATED"/>
    <property type="match status" value="1"/>
</dbReference>
<keyword evidence="9" id="KW-1185">Reference proteome</keyword>
<dbReference type="InterPro" id="IPR050344">
    <property type="entry name" value="Peptidase_M1_aminopeptidases"/>
</dbReference>